<dbReference type="PANTHER" id="PTHR12668">
    <property type="entry name" value="TRANSMEMBRANE PROTEIN 14, 15"/>
    <property type="match status" value="1"/>
</dbReference>
<evidence type="ECO:0000313" key="3">
    <source>
        <dbReference type="EMBL" id="KAG6744385.1"/>
    </source>
</evidence>
<dbReference type="Pfam" id="PF03647">
    <property type="entry name" value="Tmemb_14"/>
    <property type="match status" value="1"/>
</dbReference>
<accession>A0A8X7YFE1</accession>
<comment type="caution">
    <text evidence="3">The sequence shown here is derived from an EMBL/GenBank/DDBJ whole genome shotgun (WGS) entry which is preliminary data.</text>
</comment>
<evidence type="ECO:0000256" key="2">
    <source>
        <dbReference type="SAM" id="MobiDB-lite"/>
    </source>
</evidence>
<dbReference type="AlphaFoldDB" id="A0A8X7YFE1"/>
<gene>
    <name evidence="3" type="ORF">POTOM_053105</name>
</gene>
<feature type="compositionally biased region" description="Basic and acidic residues" evidence="2">
    <location>
        <begin position="89"/>
        <end position="106"/>
    </location>
</feature>
<dbReference type="OrthoDB" id="768548at2759"/>
<feature type="region of interest" description="Disordered" evidence="2">
    <location>
        <begin position="89"/>
        <end position="108"/>
    </location>
</feature>
<evidence type="ECO:0000256" key="1">
    <source>
        <dbReference type="SAM" id="Coils"/>
    </source>
</evidence>
<keyword evidence="1" id="KW-0175">Coiled coil</keyword>
<name>A0A8X7YFE1_POPTO</name>
<reference evidence="3" key="1">
    <citation type="journal article" date="2020" name="bioRxiv">
        <title>Hybrid origin of Populus tomentosa Carr. identified through genome sequencing and phylogenomic analysis.</title>
        <authorList>
            <person name="An X."/>
            <person name="Gao K."/>
            <person name="Chen Z."/>
            <person name="Li J."/>
            <person name="Yang X."/>
            <person name="Yang X."/>
            <person name="Zhou J."/>
            <person name="Guo T."/>
            <person name="Zhao T."/>
            <person name="Huang S."/>
            <person name="Miao D."/>
            <person name="Khan W.U."/>
            <person name="Rao P."/>
            <person name="Ye M."/>
            <person name="Lei B."/>
            <person name="Liao W."/>
            <person name="Wang J."/>
            <person name="Ji L."/>
            <person name="Li Y."/>
            <person name="Guo B."/>
            <person name="Mustafa N.S."/>
            <person name="Li S."/>
            <person name="Yun Q."/>
            <person name="Keller S.R."/>
            <person name="Mao J."/>
            <person name="Zhang R."/>
            <person name="Strauss S.H."/>
        </authorList>
    </citation>
    <scope>NUCLEOTIDE SEQUENCE</scope>
    <source>
        <strain evidence="3">GM15</strain>
        <tissue evidence="3">Leaf</tissue>
    </source>
</reference>
<dbReference type="EMBL" id="JAAWWB010000032">
    <property type="protein sequence ID" value="KAG6744385.1"/>
    <property type="molecule type" value="Genomic_DNA"/>
</dbReference>
<feature type="coiled-coil region" evidence="1">
    <location>
        <begin position="143"/>
        <end position="170"/>
    </location>
</feature>
<evidence type="ECO:0000313" key="4">
    <source>
        <dbReference type="Proteomes" id="UP000886885"/>
    </source>
</evidence>
<dbReference type="GO" id="GO:0015245">
    <property type="term" value="F:fatty acid transmembrane transporter activity"/>
    <property type="evidence" value="ECO:0007669"/>
    <property type="project" value="TreeGrafter"/>
</dbReference>
<dbReference type="Proteomes" id="UP000886885">
    <property type="component" value="Chromosome 16D"/>
</dbReference>
<keyword evidence="4" id="KW-1185">Reference proteome</keyword>
<dbReference type="InterPro" id="IPR005349">
    <property type="entry name" value="TMEM14"/>
</dbReference>
<sequence length="456" mass="50550">MSVSMELLSSGCSSLLTKRPSFCSSSSMAMFAPSLKFQSLLLKPSGHRLSFESPRAFVPKGLGDGVGFRSGNSLNRQIVVFAGAHEDSGHSEIEVEKESEDKKLEGEESEEVWKQTLESFKEQALRLQSVSQEAYEIYSKKAMVILEETSEKLKIQAVKAKKDLGELAKELGEDSIEYLVAATENSPEPVKEVVETLSSSTDDFNDISKVRDFHVGIPYGFLLATAGFLSFMLSGSINSIRFGVILGGALLALSVSSLKSYKRGEPDSLALKGQAAIVAIIFLRDIRIIMTRGGSFFTPVATLVRSNNISSLNPRPGKCRMSQSHAYELMVDLVIPFGFFILISQSHLLKAAYPGAVVAFYLYKIAVGGKQSGRFTTLLALEEKRWDPRKHCLLLERQVFSPPMPQGYINICSFRVVKLYWRIHRVVFSLQYAILVLLSFAWEDLAEVSDIIISRQ</sequence>
<dbReference type="GO" id="GO:0009706">
    <property type="term" value="C:chloroplast inner membrane"/>
    <property type="evidence" value="ECO:0007669"/>
    <property type="project" value="TreeGrafter"/>
</dbReference>
<proteinExistence type="predicted"/>
<dbReference type="PANTHER" id="PTHR12668:SF43">
    <property type="entry name" value="TRANSMEMBRANE PROTEIN 14 HOMOLOG"/>
    <property type="match status" value="1"/>
</dbReference>
<organism evidence="3 4">
    <name type="scientific">Populus tomentosa</name>
    <name type="common">Chinese white poplar</name>
    <dbReference type="NCBI Taxonomy" id="118781"/>
    <lineage>
        <taxon>Eukaryota</taxon>
        <taxon>Viridiplantae</taxon>
        <taxon>Streptophyta</taxon>
        <taxon>Embryophyta</taxon>
        <taxon>Tracheophyta</taxon>
        <taxon>Spermatophyta</taxon>
        <taxon>Magnoliopsida</taxon>
        <taxon>eudicotyledons</taxon>
        <taxon>Gunneridae</taxon>
        <taxon>Pentapetalae</taxon>
        <taxon>rosids</taxon>
        <taxon>fabids</taxon>
        <taxon>Malpighiales</taxon>
        <taxon>Salicaceae</taxon>
        <taxon>Saliceae</taxon>
        <taxon>Populus</taxon>
    </lineage>
</organism>
<protein>
    <submittedName>
        <fullName evidence="3">Uncharacterized protein</fullName>
    </submittedName>
</protein>